<proteinExistence type="predicted"/>
<accession>A0A855FQ03</accession>
<gene>
    <name evidence="1" type="ORF">BHC57_04245</name>
</gene>
<name>A0A855FQ03_9NEIS</name>
<evidence type="ECO:0000313" key="2">
    <source>
        <dbReference type="Proteomes" id="UP000230463"/>
    </source>
</evidence>
<dbReference type="EMBL" id="MEIU01000054">
    <property type="protein sequence ID" value="PIT60333.1"/>
    <property type="molecule type" value="Genomic_DNA"/>
</dbReference>
<comment type="caution">
    <text evidence="1">The sequence shown here is derived from an EMBL/GenBank/DDBJ whole genome shotgun (WGS) entry which is preliminary data.</text>
</comment>
<dbReference type="AlphaFoldDB" id="A0A855FQ03"/>
<sequence>MHKSLSRELLFENKKNFFEYVLNADTGISKKFITDKEWIAMPCAGYLVSIEAEWLSDAIHRLGSNKYYQYLFYDDEIEKSMQFVNNGVNINLSDLNCSYCYTIITNENVDFIYYRHEWGLYHLFAGTPDFVYSCVRCSRKLSKKMFFEYCFNNADSAMDYEKCCRAWLLYQGDD</sequence>
<evidence type="ECO:0000313" key="1">
    <source>
        <dbReference type="EMBL" id="PIT60333.1"/>
    </source>
</evidence>
<protein>
    <submittedName>
        <fullName evidence="1">Uncharacterized protein</fullName>
    </submittedName>
</protein>
<dbReference type="RefSeq" id="WP_100123500.1">
    <property type="nucleotide sequence ID" value="NZ_MEIO01000059.1"/>
</dbReference>
<dbReference type="Proteomes" id="UP000230463">
    <property type="component" value="Unassembled WGS sequence"/>
</dbReference>
<reference evidence="1 2" key="1">
    <citation type="journal article" date="2017" name="MBio">
        <title>Type VI secretion-mediated competition in the bee gut microbiome.</title>
        <authorList>
            <person name="Steele M.I."/>
            <person name="Kwong W.K."/>
            <person name="Powell J.E."/>
            <person name="Whiteley M."/>
            <person name="Moran N.A."/>
        </authorList>
    </citation>
    <scope>NUCLEOTIDE SEQUENCE [LARGE SCALE GENOMIC DNA]</scope>
    <source>
        <strain evidence="1 2">HK3</strain>
    </source>
</reference>
<organism evidence="1 2">
    <name type="scientific">Snodgrassella alvi</name>
    <dbReference type="NCBI Taxonomy" id="1196083"/>
    <lineage>
        <taxon>Bacteria</taxon>
        <taxon>Pseudomonadati</taxon>
        <taxon>Pseudomonadota</taxon>
        <taxon>Betaproteobacteria</taxon>
        <taxon>Neisseriales</taxon>
        <taxon>Neisseriaceae</taxon>
        <taxon>Snodgrassella</taxon>
    </lineage>
</organism>